<dbReference type="PANTHER" id="PTHR30419">
    <property type="entry name" value="HTH-TYPE TRANSCRIPTIONAL REGULATOR YBHD"/>
    <property type="match status" value="1"/>
</dbReference>
<sequence length="298" mass="31455">MELRQLEYFLAVCDEGSFTRAAQRLHVVQSAVSAAIKNLERELHTVLFVRSSKQMDLTEAGRALLPKARATIDAAVAARDVVAEVRTGLRGTVRVGTMTSVAPIDVPDVVGRFHRAYPGVTLSLRANMTGSAGLAELVVNGGLDLAILSISGGAPAGLQLRSLGSSPLLLVVRDDHRLADRADATLADVADEPFIDFPVGFGNRTIVDRAFREAGRRRRVVVEIADAGEAAAYVRAGLGVSLVPGFVRPRPDGVAVLTISDVDLTWPVQLAQPADRPPSAAASVLAQMMVDAAPPTAV</sequence>
<dbReference type="GO" id="GO:0005829">
    <property type="term" value="C:cytosol"/>
    <property type="evidence" value="ECO:0007669"/>
    <property type="project" value="TreeGrafter"/>
</dbReference>
<dbReference type="SUPFAM" id="SSF46785">
    <property type="entry name" value="Winged helix' DNA-binding domain"/>
    <property type="match status" value="1"/>
</dbReference>
<keyword evidence="7" id="KW-1185">Reference proteome</keyword>
<dbReference type="PRINTS" id="PR00039">
    <property type="entry name" value="HTHLYSR"/>
</dbReference>
<name>A0A1H0HM21_9ACTN</name>
<dbReference type="PROSITE" id="PS50931">
    <property type="entry name" value="HTH_LYSR"/>
    <property type="match status" value="1"/>
</dbReference>
<dbReference type="FunFam" id="1.10.10.10:FF:000001">
    <property type="entry name" value="LysR family transcriptional regulator"/>
    <property type="match status" value="1"/>
</dbReference>
<dbReference type="GO" id="GO:0003700">
    <property type="term" value="F:DNA-binding transcription factor activity"/>
    <property type="evidence" value="ECO:0007669"/>
    <property type="project" value="InterPro"/>
</dbReference>
<dbReference type="Gene3D" id="3.40.190.290">
    <property type="match status" value="1"/>
</dbReference>
<dbReference type="Pfam" id="PF03466">
    <property type="entry name" value="LysR_substrate"/>
    <property type="match status" value="1"/>
</dbReference>
<dbReference type="PANTHER" id="PTHR30419:SF31">
    <property type="entry name" value="BLR3139 PROTEIN"/>
    <property type="match status" value="1"/>
</dbReference>
<dbReference type="InterPro" id="IPR036388">
    <property type="entry name" value="WH-like_DNA-bd_sf"/>
</dbReference>
<evidence type="ECO:0000259" key="5">
    <source>
        <dbReference type="PROSITE" id="PS50931"/>
    </source>
</evidence>
<dbReference type="AlphaFoldDB" id="A0A1H0HM21"/>
<dbReference type="RefSeq" id="WP_090474086.1">
    <property type="nucleotide sequence ID" value="NZ_LT629710.1"/>
</dbReference>
<dbReference type="InterPro" id="IPR036390">
    <property type="entry name" value="WH_DNA-bd_sf"/>
</dbReference>
<dbReference type="GO" id="GO:0003677">
    <property type="term" value="F:DNA binding"/>
    <property type="evidence" value="ECO:0007669"/>
    <property type="project" value="UniProtKB-KW"/>
</dbReference>
<organism evidence="6 7">
    <name type="scientific">Nakamurella panacisegetis</name>
    <dbReference type="NCBI Taxonomy" id="1090615"/>
    <lineage>
        <taxon>Bacteria</taxon>
        <taxon>Bacillati</taxon>
        <taxon>Actinomycetota</taxon>
        <taxon>Actinomycetes</taxon>
        <taxon>Nakamurellales</taxon>
        <taxon>Nakamurellaceae</taxon>
        <taxon>Nakamurella</taxon>
    </lineage>
</organism>
<dbReference type="Proteomes" id="UP000198741">
    <property type="component" value="Chromosome I"/>
</dbReference>
<reference evidence="6 7" key="1">
    <citation type="submission" date="2016-10" db="EMBL/GenBank/DDBJ databases">
        <authorList>
            <person name="de Groot N.N."/>
        </authorList>
    </citation>
    <scope>NUCLEOTIDE SEQUENCE [LARGE SCALE GENOMIC DNA]</scope>
    <source>
        <strain evidence="7">P4-7,KCTC 19426,CECT 7604</strain>
    </source>
</reference>
<dbReference type="EMBL" id="LT629710">
    <property type="protein sequence ID" value="SDO20147.1"/>
    <property type="molecule type" value="Genomic_DNA"/>
</dbReference>
<evidence type="ECO:0000256" key="3">
    <source>
        <dbReference type="ARBA" id="ARBA00023125"/>
    </source>
</evidence>
<evidence type="ECO:0000256" key="2">
    <source>
        <dbReference type="ARBA" id="ARBA00023015"/>
    </source>
</evidence>
<dbReference type="InterPro" id="IPR050950">
    <property type="entry name" value="HTH-type_LysR_regulators"/>
</dbReference>
<feature type="domain" description="HTH lysR-type" evidence="5">
    <location>
        <begin position="1"/>
        <end position="58"/>
    </location>
</feature>
<keyword evidence="4" id="KW-0804">Transcription</keyword>
<evidence type="ECO:0000256" key="4">
    <source>
        <dbReference type="ARBA" id="ARBA00023163"/>
    </source>
</evidence>
<dbReference type="CDD" id="cd08436">
    <property type="entry name" value="PBP2_LTTR_like_3"/>
    <property type="match status" value="1"/>
</dbReference>
<protein>
    <submittedName>
        <fullName evidence="6">DNA-binding transcriptional regulator, LysR family</fullName>
    </submittedName>
</protein>
<dbReference type="SUPFAM" id="SSF53850">
    <property type="entry name" value="Periplasmic binding protein-like II"/>
    <property type="match status" value="1"/>
</dbReference>
<dbReference type="STRING" id="1090615.SAMN04515671_0123"/>
<evidence type="ECO:0000256" key="1">
    <source>
        <dbReference type="ARBA" id="ARBA00009437"/>
    </source>
</evidence>
<dbReference type="InterPro" id="IPR000847">
    <property type="entry name" value="LysR_HTH_N"/>
</dbReference>
<comment type="similarity">
    <text evidence="1">Belongs to the LysR transcriptional regulatory family.</text>
</comment>
<dbReference type="InterPro" id="IPR005119">
    <property type="entry name" value="LysR_subst-bd"/>
</dbReference>
<accession>A0A1H0HM21</accession>
<keyword evidence="2" id="KW-0805">Transcription regulation</keyword>
<keyword evidence="3 6" id="KW-0238">DNA-binding</keyword>
<evidence type="ECO:0000313" key="6">
    <source>
        <dbReference type="EMBL" id="SDO20147.1"/>
    </source>
</evidence>
<dbReference type="Pfam" id="PF00126">
    <property type="entry name" value="HTH_1"/>
    <property type="match status" value="1"/>
</dbReference>
<dbReference type="OrthoDB" id="3181812at2"/>
<dbReference type="Gene3D" id="1.10.10.10">
    <property type="entry name" value="Winged helix-like DNA-binding domain superfamily/Winged helix DNA-binding domain"/>
    <property type="match status" value="1"/>
</dbReference>
<evidence type="ECO:0000313" key="7">
    <source>
        <dbReference type="Proteomes" id="UP000198741"/>
    </source>
</evidence>
<gene>
    <name evidence="6" type="ORF">SAMN04515671_0123</name>
</gene>
<proteinExistence type="inferred from homology"/>